<reference evidence="1" key="1">
    <citation type="submission" date="2021-07" db="EMBL/GenBank/DDBJ databases">
        <title>Complete Genome Sequences of Mycobacterium farcinogenes Isolated from Clinical Specimens from Patients in Thailand.</title>
        <authorList>
            <person name="Sodsai P."/>
        </authorList>
    </citation>
    <scope>NUCLEOTIDE SEQUENCE</scope>
    <source>
        <strain evidence="1">BKK/CU-MFGFA-001</strain>
    </source>
</reference>
<dbReference type="Proteomes" id="UP000825598">
    <property type="component" value="Chromosome"/>
</dbReference>
<evidence type="ECO:0000313" key="2">
    <source>
        <dbReference type="Proteomes" id="UP000825598"/>
    </source>
</evidence>
<evidence type="ECO:0000313" key="1">
    <source>
        <dbReference type="EMBL" id="QZH69244.1"/>
    </source>
</evidence>
<dbReference type="EMBL" id="CP081673">
    <property type="protein sequence ID" value="QZH69244.1"/>
    <property type="molecule type" value="Genomic_DNA"/>
</dbReference>
<keyword evidence="2" id="KW-1185">Reference proteome</keyword>
<sequence>MVAAAIRVLSDVGVPRSTLRAVAAEAGIPPGTVHYGHRHCAGANGAVHRLPTTAVARTGPARGRHLHGTVYKAIAVYNHPFWRERKGGELIVLDDPGSGVSETSPPDSPGHLCALIGGPAARQLDRLSADERRRAVLEACA</sequence>
<accession>A0ACD1FQ70</accession>
<name>A0ACD1FQ70_MYCFR</name>
<protein>
    <submittedName>
        <fullName evidence="1">TetR/AcrR family transcriptional regulator</fullName>
    </submittedName>
</protein>
<gene>
    <name evidence="1" type="ORF">K6L26_23695</name>
</gene>
<proteinExistence type="predicted"/>
<organism evidence="1 2">
    <name type="scientific">Mycolicibacterium farcinogenes</name>
    <name type="common">Mycobacterium farcinogenes</name>
    <dbReference type="NCBI Taxonomy" id="1802"/>
    <lineage>
        <taxon>Bacteria</taxon>
        <taxon>Bacillati</taxon>
        <taxon>Actinomycetota</taxon>
        <taxon>Actinomycetes</taxon>
        <taxon>Mycobacteriales</taxon>
        <taxon>Mycobacteriaceae</taxon>
        <taxon>Mycolicibacterium</taxon>
    </lineage>
</organism>